<comment type="caution">
    <text evidence="2">The sequence shown here is derived from an EMBL/GenBank/DDBJ whole genome shotgun (WGS) entry which is preliminary data.</text>
</comment>
<dbReference type="GO" id="GO:0004332">
    <property type="term" value="F:fructose-bisphosphate aldolase activity"/>
    <property type="evidence" value="ECO:0007669"/>
    <property type="project" value="UniProtKB-EC"/>
</dbReference>
<keyword evidence="1" id="KW-0479">Metal-binding</keyword>
<evidence type="ECO:0000313" key="2">
    <source>
        <dbReference type="EMBL" id="KKI51941.1"/>
    </source>
</evidence>
<dbReference type="PANTHER" id="PTHR30304:SF0">
    <property type="entry name" value="D-TAGATOSE-1,6-BISPHOSPHATE ALDOLASE SUBUNIT GATY-RELATED"/>
    <property type="match status" value="1"/>
</dbReference>
<evidence type="ECO:0000256" key="1">
    <source>
        <dbReference type="PIRSR" id="PIRSR001359-3"/>
    </source>
</evidence>
<dbReference type="GO" id="GO:0008270">
    <property type="term" value="F:zinc ion binding"/>
    <property type="evidence" value="ECO:0007669"/>
    <property type="project" value="InterPro"/>
</dbReference>
<organism evidence="2 3">
    <name type="scientific">Christensenella hongkongensis</name>
    <dbReference type="NCBI Taxonomy" id="270498"/>
    <lineage>
        <taxon>Bacteria</taxon>
        <taxon>Bacillati</taxon>
        <taxon>Bacillota</taxon>
        <taxon>Clostridia</taxon>
        <taxon>Christensenellales</taxon>
        <taxon>Christensenellaceae</taxon>
        <taxon>Christensenella</taxon>
    </lineage>
</organism>
<gene>
    <name evidence="2" type="ORF">CHK_0624</name>
</gene>
<feature type="binding site" evidence="1">
    <location>
        <position position="189"/>
    </location>
    <ligand>
        <name>Zn(2+)</name>
        <dbReference type="ChEBI" id="CHEBI:29105"/>
        <label>1</label>
        <note>catalytic</note>
    </ligand>
</feature>
<sequence length="309" mass="33700">MTKISGKALLKHAEENHYAVGYFESWNLESTLAVVRAAEKMKSPVMIGVCGTYIAEPKRKYPEDIAVYAAMVNTIAQRASVPVATLLNESDNEALVYQAVQEKFDMVMFAPIFAADALPLDEQIAVQKRIVHYAHACGVTVEAEVGELPMVNSATGDVHQGENTDPQLAVDFVAQTGIDALAVAVGNCHLMENGKAKIDFELIRKIKSMVKDDVRLVLHGGTGVALQDFREAIDAGITKVNIGTALKRAAVNAENSFYHTSDTDKMDPNDILGRGMDIDIMVKQQEPVMQVVVDYIKAFNGENKAFRVG</sequence>
<dbReference type="OrthoDB" id="9803995at2"/>
<dbReference type="AlphaFoldDB" id="A0A0M2NLT1"/>
<accession>A0A0M2NLT1</accession>
<feature type="binding site" evidence="1">
    <location>
        <position position="219"/>
    </location>
    <ligand>
        <name>Zn(2+)</name>
        <dbReference type="ChEBI" id="CHEBI:29105"/>
        <label>1</label>
        <note>catalytic</note>
    </ligand>
</feature>
<keyword evidence="3" id="KW-1185">Reference proteome</keyword>
<comment type="cofactor">
    <cofactor evidence="1">
        <name>Zn(2+)</name>
        <dbReference type="ChEBI" id="CHEBI:29105"/>
    </cofactor>
    <text evidence="1">Binds 2 Zn(2+) ions per subunit. One is catalytic and the other provides a structural contribution.</text>
</comment>
<dbReference type="EMBL" id="LAYJ01000053">
    <property type="protein sequence ID" value="KKI51941.1"/>
    <property type="molecule type" value="Genomic_DNA"/>
</dbReference>
<proteinExistence type="predicted"/>
<dbReference type="Pfam" id="PF01116">
    <property type="entry name" value="F_bP_aldolase"/>
    <property type="match status" value="1"/>
</dbReference>
<dbReference type="Proteomes" id="UP000034076">
    <property type="component" value="Unassembled WGS sequence"/>
</dbReference>
<dbReference type="PIRSF" id="PIRSF001359">
    <property type="entry name" value="F_bP_aldolase_II"/>
    <property type="match status" value="1"/>
</dbReference>
<dbReference type="InterPro" id="IPR013785">
    <property type="entry name" value="Aldolase_TIM"/>
</dbReference>
<keyword evidence="1" id="KW-0862">Zinc</keyword>
<protein>
    <submittedName>
        <fullName evidence="2">Fructose-bisphosphate aldolase class II</fullName>
        <ecNumber evidence="2">4.1.2.13</ecNumber>
    </submittedName>
</protein>
<dbReference type="PANTHER" id="PTHR30304">
    <property type="entry name" value="D-TAGATOSE-1,6-BISPHOSPHATE ALDOLASE"/>
    <property type="match status" value="1"/>
</dbReference>
<dbReference type="InterPro" id="IPR000771">
    <property type="entry name" value="FBA_II"/>
</dbReference>
<dbReference type="InterPro" id="IPR050246">
    <property type="entry name" value="Class_II_FBP_aldolase"/>
</dbReference>
<dbReference type="STRING" id="270498.CHK_0624"/>
<name>A0A0M2NLT1_9FIRM</name>
<feature type="binding site" evidence="1">
    <location>
        <position position="144"/>
    </location>
    <ligand>
        <name>Zn(2+)</name>
        <dbReference type="ChEBI" id="CHEBI:29105"/>
        <label>2</label>
    </ligand>
</feature>
<dbReference type="Gene3D" id="3.20.20.70">
    <property type="entry name" value="Aldolase class I"/>
    <property type="match status" value="1"/>
</dbReference>
<evidence type="ECO:0000313" key="3">
    <source>
        <dbReference type="Proteomes" id="UP000034076"/>
    </source>
</evidence>
<dbReference type="SUPFAM" id="SSF51569">
    <property type="entry name" value="Aldolase"/>
    <property type="match status" value="1"/>
</dbReference>
<keyword evidence="2" id="KW-0456">Lyase</keyword>
<reference evidence="2 3" key="1">
    <citation type="submission" date="2015-04" db="EMBL/GenBank/DDBJ databases">
        <title>Draft genome sequence of bacteremic isolate Catabacter hongkongensis type strain HKU16T.</title>
        <authorList>
            <person name="Lau S.K."/>
            <person name="Teng J.L."/>
            <person name="Huang Y."/>
            <person name="Curreem S.O."/>
            <person name="Tsui S.K."/>
            <person name="Woo P.C."/>
        </authorList>
    </citation>
    <scope>NUCLEOTIDE SEQUENCE [LARGE SCALE GENOMIC DNA]</scope>
    <source>
        <strain evidence="2 3">HKU16</strain>
    </source>
</reference>
<dbReference type="GO" id="GO:0005975">
    <property type="term" value="P:carbohydrate metabolic process"/>
    <property type="evidence" value="ECO:0007669"/>
    <property type="project" value="InterPro"/>
</dbReference>
<dbReference type="RefSeq" id="WP_046442561.1">
    <property type="nucleotide sequence ID" value="NZ_LAYJ01000053.1"/>
</dbReference>
<dbReference type="EC" id="4.1.2.13" evidence="2"/>